<dbReference type="GO" id="GO:0016301">
    <property type="term" value="F:kinase activity"/>
    <property type="evidence" value="ECO:0007669"/>
    <property type="project" value="UniProtKB-KW"/>
</dbReference>
<dbReference type="Pfam" id="PF02782">
    <property type="entry name" value="FGGY_C"/>
    <property type="match status" value="1"/>
</dbReference>
<dbReference type="SUPFAM" id="SSF53067">
    <property type="entry name" value="Actin-like ATPase domain"/>
    <property type="match status" value="2"/>
</dbReference>
<dbReference type="PANTHER" id="PTHR43095:SF5">
    <property type="entry name" value="XYLULOSE KINASE"/>
    <property type="match status" value="1"/>
</dbReference>
<keyword evidence="2" id="KW-0119">Carbohydrate metabolism</keyword>
<reference evidence="8" key="1">
    <citation type="submission" date="2016-10" db="EMBL/GenBank/DDBJ databases">
        <authorList>
            <person name="Varghese N."/>
            <person name="Submissions S."/>
        </authorList>
    </citation>
    <scope>NUCLEOTIDE SEQUENCE [LARGE SCALE GENOMIC DNA]</scope>
    <source>
        <strain evidence="8">DSM 44993</strain>
    </source>
</reference>
<evidence type="ECO:0000259" key="5">
    <source>
        <dbReference type="Pfam" id="PF00370"/>
    </source>
</evidence>
<dbReference type="RefSeq" id="WP_091611004.1">
    <property type="nucleotide sequence ID" value="NZ_FOEF01000001.1"/>
</dbReference>
<gene>
    <name evidence="7" type="ORF">SAMN04489732_101166</name>
</gene>
<keyword evidence="8" id="KW-1185">Reference proteome</keyword>
<accession>A0A1H8Q1B8</accession>
<evidence type="ECO:0000256" key="3">
    <source>
        <dbReference type="ARBA" id="ARBA00022679"/>
    </source>
</evidence>
<evidence type="ECO:0000313" key="7">
    <source>
        <dbReference type="EMBL" id="SEO48032.1"/>
    </source>
</evidence>
<dbReference type="InterPro" id="IPR018484">
    <property type="entry name" value="FGGY_N"/>
</dbReference>
<keyword evidence="4 7" id="KW-0418">Kinase</keyword>
<keyword evidence="3" id="KW-0808">Transferase</keyword>
<dbReference type="Proteomes" id="UP000198582">
    <property type="component" value="Unassembled WGS sequence"/>
</dbReference>
<sequence>MENGEAVLLGIDVGTTAVKVAAFTASGRPAGAHSVAYPITRPRPGWAEQDPEDWWRGCVTALRAVLSGLPPGAVRAAGIVSQVNTHLLADAGLNPLTPAVIWQDQRCAGLARELDARFTDDDKTRIWGGPVALDASFAGARAAWFAREEPELWARARWLLSPKDFIGARLTGRVATDKLSGVRIAGADGYLPEAVALVDGLAERLPELLEPETPLGPSPQLGGAPVVVGTMDAFGSVFGTRTTSPGRGMISCGTSLVVAGASRQGAAVRGLVRFPPRDGLFVHAGPTQAAGDAVRWWGRVSGQSVEGVFASAADSAPGVVFTPYLQGERAPLWDADVRGSFLGLGSGTSRADLSRAVLTGVACSARHVLEAVDEACGSPLPSLTFSGGGARSDLWTQLHADVLGRPLERLRVRDSGALGAALLGAVGAGLYRDVETAADAIVTVERVFEPATDLTPLYEAYRASYNGLAEAHSHLATFRDG</sequence>
<dbReference type="Gene3D" id="3.30.420.40">
    <property type="match status" value="2"/>
</dbReference>
<proteinExistence type="inferred from homology"/>
<dbReference type="OrthoDB" id="9782710at2"/>
<dbReference type="AlphaFoldDB" id="A0A1H8Q1B8"/>
<evidence type="ECO:0000313" key="8">
    <source>
        <dbReference type="Proteomes" id="UP000198582"/>
    </source>
</evidence>
<keyword evidence="2" id="KW-0859">Xylose metabolism</keyword>
<dbReference type="STRING" id="394193.SAMN04489732_101166"/>
<dbReference type="InterPro" id="IPR000577">
    <property type="entry name" value="Carb_kinase_FGGY"/>
</dbReference>
<organism evidence="7 8">
    <name type="scientific">Amycolatopsis saalfeldensis</name>
    <dbReference type="NCBI Taxonomy" id="394193"/>
    <lineage>
        <taxon>Bacteria</taxon>
        <taxon>Bacillati</taxon>
        <taxon>Actinomycetota</taxon>
        <taxon>Actinomycetes</taxon>
        <taxon>Pseudonocardiales</taxon>
        <taxon>Pseudonocardiaceae</taxon>
        <taxon>Amycolatopsis</taxon>
    </lineage>
</organism>
<evidence type="ECO:0000256" key="2">
    <source>
        <dbReference type="ARBA" id="ARBA00022629"/>
    </source>
</evidence>
<dbReference type="InterPro" id="IPR018485">
    <property type="entry name" value="FGGY_C"/>
</dbReference>
<dbReference type="InterPro" id="IPR050406">
    <property type="entry name" value="FGGY_Carb_Kinase"/>
</dbReference>
<dbReference type="GO" id="GO:0042732">
    <property type="term" value="P:D-xylose metabolic process"/>
    <property type="evidence" value="ECO:0007669"/>
    <property type="project" value="UniProtKB-KW"/>
</dbReference>
<dbReference type="Pfam" id="PF00370">
    <property type="entry name" value="FGGY_N"/>
    <property type="match status" value="1"/>
</dbReference>
<comment type="similarity">
    <text evidence="1">Belongs to the FGGY kinase family.</text>
</comment>
<dbReference type="InterPro" id="IPR043129">
    <property type="entry name" value="ATPase_NBD"/>
</dbReference>
<protein>
    <submittedName>
        <fullName evidence="7">Xylulokinase</fullName>
    </submittedName>
</protein>
<dbReference type="EMBL" id="FOEF01000001">
    <property type="protein sequence ID" value="SEO48032.1"/>
    <property type="molecule type" value="Genomic_DNA"/>
</dbReference>
<dbReference type="PIRSF" id="PIRSF000538">
    <property type="entry name" value="GlpK"/>
    <property type="match status" value="1"/>
</dbReference>
<feature type="domain" description="Carbohydrate kinase FGGY N-terminal" evidence="5">
    <location>
        <begin position="8"/>
        <end position="177"/>
    </location>
</feature>
<feature type="domain" description="Carbohydrate kinase FGGY C-terminal" evidence="6">
    <location>
        <begin position="249"/>
        <end position="427"/>
    </location>
</feature>
<evidence type="ECO:0000259" key="6">
    <source>
        <dbReference type="Pfam" id="PF02782"/>
    </source>
</evidence>
<name>A0A1H8Q1B8_9PSEU</name>
<evidence type="ECO:0000256" key="4">
    <source>
        <dbReference type="ARBA" id="ARBA00022777"/>
    </source>
</evidence>
<dbReference type="PANTHER" id="PTHR43095">
    <property type="entry name" value="SUGAR KINASE"/>
    <property type="match status" value="1"/>
</dbReference>
<evidence type="ECO:0000256" key="1">
    <source>
        <dbReference type="ARBA" id="ARBA00009156"/>
    </source>
</evidence>